<dbReference type="RefSeq" id="WP_062019516.1">
    <property type="nucleotide sequence ID" value="NZ_LQQC01000002.1"/>
</dbReference>
<evidence type="ECO:0000256" key="4">
    <source>
        <dbReference type="ARBA" id="ARBA00022598"/>
    </source>
</evidence>
<dbReference type="Pfam" id="PF04073">
    <property type="entry name" value="tRNA_edit"/>
    <property type="match status" value="1"/>
</dbReference>
<dbReference type="Gene3D" id="3.90.960.10">
    <property type="entry name" value="YbaK/aminoacyl-tRNA synthetase-associated domain"/>
    <property type="match status" value="1"/>
</dbReference>
<dbReference type="SUPFAM" id="SSF52954">
    <property type="entry name" value="Class II aaRS ABD-related"/>
    <property type="match status" value="1"/>
</dbReference>
<dbReference type="FunFam" id="3.30.930.10:FF:000065">
    <property type="entry name" value="Proline--tRNA ligase"/>
    <property type="match status" value="1"/>
</dbReference>
<dbReference type="SUPFAM" id="SSF55826">
    <property type="entry name" value="YbaK/ProRS associated domain"/>
    <property type="match status" value="1"/>
</dbReference>
<evidence type="ECO:0000256" key="9">
    <source>
        <dbReference type="ARBA" id="ARBA00047671"/>
    </source>
</evidence>
<organism evidence="14 15">
    <name type="scientific">Brevibacterium ravenspurgense</name>
    <dbReference type="NCBI Taxonomy" id="479117"/>
    <lineage>
        <taxon>Bacteria</taxon>
        <taxon>Bacillati</taxon>
        <taxon>Actinomycetota</taxon>
        <taxon>Actinomycetes</taxon>
        <taxon>Micrococcales</taxon>
        <taxon>Brevibacteriaceae</taxon>
        <taxon>Brevibacterium</taxon>
    </lineage>
</organism>
<evidence type="ECO:0000256" key="6">
    <source>
        <dbReference type="ARBA" id="ARBA00022840"/>
    </source>
</evidence>
<comment type="subcellular location">
    <subcellularLocation>
        <location evidence="1 12">Cytoplasm</location>
    </subcellularLocation>
</comment>
<comment type="similarity">
    <text evidence="11 12">Belongs to the class-II aminoacyl-tRNA synthetase family. ProS type 1 subfamily.</text>
</comment>
<dbReference type="SUPFAM" id="SSF55681">
    <property type="entry name" value="Class II aaRS and biotin synthetases"/>
    <property type="match status" value="1"/>
</dbReference>
<evidence type="ECO:0000256" key="12">
    <source>
        <dbReference type="HAMAP-Rule" id="MF_01569"/>
    </source>
</evidence>
<dbReference type="Pfam" id="PF00587">
    <property type="entry name" value="tRNA-synt_2b"/>
    <property type="match status" value="1"/>
</dbReference>
<keyword evidence="4 12" id="KW-0436">Ligase</keyword>
<evidence type="ECO:0000259" key="13">
    <source>
        <dbReference type="PROSITE" id="PS50862"/>
    </source>
</evidence>
<dbReference type="EC" id="6.1.1.15" evidence="12"/>
<evidence type="ECO:0000256" key="5">
    <source>
        <dbReference type="ARBA" id="ARBA00022741"/>
    </source>
</evidence>
<dbReference type="NCBIfam" id="TIGR00409">
    <property type="entry name" value="proS_fam_II"/>
    <property type="match status" value="1"/>
</dbReference>
<dbReference type="InterPro" id="IPR004500">
    <property type="entry name" value="Pro-tRNA-synth_IIa_bac-type"/>
</dbReference>
<dbReference type="Pfam" id="PF03129">
    <property type="entry name" value="HGTP_anticodon"/>
    <property type="match status" value="1"/>
</dbReference>
<dbReference type="GO" id="GO:0005524">
    <property type="term" value="F:ATP binding"/>
    <property type="evidence" value="ECO:0007669"/>
    <property type="project" value="UniProtKB-UniRule"/>
</dbReference>
<keyword evidence="15" id="KW-1185">Reference proteome</keyword>
<dbReference type="Gene3D" id="3.30.930.10">
    <property type="entry name" value="Bira Bifunctional Protein, Domain 2"/>
    <property type="match status" value="2"/>
</dbReference>
<dbReference type="InterPro" id="IPR002314">
    <property type="entry name" value="aa-tRNA-synt_IIb"/>
</dbReference>
<dbReference type="PROSITE" id="PS50862">
    <property type="entry name" value="AA_TRNA_LIGASE_II"/>
    <property type="match status" value="1"/>
</dbReference>
<dbReference type="EMBL" id="LQQC01000002">
    <property type="protein sequence ID" value="KXZ59728.1"/>
    <property type="molecule type" value="Genomic_DNA"/>
</dbReference>
<evidence type="ECO:0000256" key="8">
    <source>
        <dbReference type="ARBA" id="ARBA00023146"/>
    </source>
</evidence>
<dbReference type="InterPro" id="IPR045864">
    <property type="entry name" value="aa-tRNA-synth_II/BPL/LPL"/>
</dbReference>
<keyword evidence="8 12" id="KW-0030">Aminoacyl-tRNA synthetase</keyword>
<dbReference type="InterPro" id="IPR033730">
    <property type="entry name" value="ProRS_core_prok"/>
</dbReference>
<dbReference type="Proteomes" id="UP000243589">
    <property type="component" value="Unassembled WGS sequence"/>
</dbReference>
<evidence type="ECO:0000313" key="14">
    <source>
        <dbReference type="EMBL" id="KXZ59728.1"/>
    </source>
</evidence>
<evidence type="ECO:0000256" key="10">
    <source>
        <dbReference type="ARBA" id="ARBA00053664"/>
    </source>
</evidence>
<dbReference type="PANTHER" id="PTHR42753">
    <property type="entry name" value="MITOCHONDRIAL RIBOSOME PROTEIN L39/PROLYL-TRNA LIGASE FAMILY MEMBER"/>
    <property type="match status" value="1"/>
</dbReference>
<gene>
    <name evidence="12 14" type="primary">proS</name>
    <name evidence="14" type="ORF">Bravens_00200</name>
</gene>
<dbReference type="GO" id="GO:0006433">
    <property type="term" value="P:prolyl-tRNA aminoacylation"/>
    <property type="evidence" value="ECO:0007669"/>
    <property type="project" value="UniProtKB-UniRule"/>
</dbReference>
<protein>
    <recommendedName>
        <fullName evidence="12">Proline--tRNA ligase</fullName>
        <ecNumber evidence="12">6.1.1.15</ecNumber>
    </recommendedName>
    <alternativeName>
        <fullName evidence="12">Prolyl-tRNA synthetase</fullName>
        <shortName evidence="12">ProRS</shortName>
    </alternativeName>
</protein>
<evidence type="ECO:0000256" key="3">
    <source>
        <dbReference type="ARBA" id="ARBA00022490"/>
    </source>
</evidence>
<comment type="caution">
    <text evidence="14">The sequence shown here is derived from an EMBL/GenBank/DDBJ whole genome shotgun (WGS) entry which is preliminary data.</text>
</comment>
<evidence type="ECO:0000256" key="11">
    <source>
        <dbReference type="ARBA" id="ARBA00060755"/>
    </source>
</evidence>
<sequence>MTLRLSKLFVRTLKEDPADAEIKSHKLLHRAGYIRRTSPGIFSWLPLGLKVLERVETIVREEMERAGSQEVHFPALLPAEPYQQSGRWEAFGEGIFRLKDRREHDYLLAPTHEEAFTMLVSDLYSSYKDLPLSLYQIQTKYRDEARPRAGLLRGREFIMKDAYSFDMDDASLDASYEAMRRAYINVFNRLGLPYVVVEATPGAMGGSGTHEFLYPSEVGEDTYVRSDGGYTANVEAVTTPLADPVPFDGLPEAEVLETPDARTIETLVESANEVSPRSDRPWTAADTLKNVVCALIHPDGEREVIVIGLPGDRAVDLDRAAGTGLLGDGEVDLEPATEDDLKKHPGLVPGYIGPGNSLDAPVLGAESSTGIRYFLDPRVSEGTQWVTGANEDRKHVFNLTAGRDFKADGYIEAAEIREGDPAPDGSGPLQLARGVEIGQIFKLGTRYAEALGLNVLDENGKSRVVTMGSYGIGVTRVLACLVEEFADDKGLLWPVHLAPADVHIVATGKGDEPLEAAEKLAAAVEAAGFRVLLDDRPKVSPGMKFGDAELLGVPNVLVAGRGLADGVVELRDRFTGESTNLPVDEAADAVVARLREQYAKQDAIELL</sequence>
<dbReference type="InterPro" id="IPR036621">
    <property type="entry name" value="Anticodon-bd_dom_sf"/>
</dbReference>
<dbReference type="HAMAP" id="MF_01569">
    <property type="entry name" value="Pro_tRNA_synth_type1"/>
    <property type="match status" value="1"/>
</dbReference>
<dbReference type="FunFam" id="3.30.930.10:FF:000066">
    <property type="entry name" value="Proline--tRNA ligase"/>
    <property type="match status" value="1"/>
</dbReference>
<dbReference type="InterPro" id="IPR004154">
    <property type="entry name" value="Anticodon-bd"/>
</dbReference>
<evidence type="ECO:0000313" key="15">
    <source>
        <dbReference type="Proteomes" id="UP000243589"/>
    </source>
</evidence>
<name>A0A150HD51_9MICO</name>
<dbReference type="GO" id="GO:0005829">
    <property type="term" value="C:cytosol"/>
    <property type="evidence" value="ECO:0007669"/>
    <property type="project" value="TreeGrafter"/>
</dbReference>
<dbReference type="InterPro" id="IPR006195">
    <property type="entry name" value="aa-tRNA-synth_II"/>
</dbReference>
<keyword evidence="7 12" id="KW-0648">Protein biosynthesis</keyword>
<dbReference type="NCBIfam" id="NF006625">
    <property type="entry name" value="PRK09194.1"/>
    <property type="match status" value="1"/>
</dbReference>
<evidence type="ECO:0000256" key="1">
    <source>
        <dbReference type="ARBA" id="ARBA00004496"/>
    </source>
</evidence>
<comment type="domain">
    <text evidence="12">Consists of three domains: the N-terminal catalytic domain, the editing domain and the C-terminal anticodon-binding domain.</text>
</comment>
<comment type="catalytic activity">
    <reaction evidence="9 12">
        <text>tRNA(Pro) + L-proline + ATP = L-prolyl-tRNA(Pro) + AMP + diphosphate</text>
        <dbReference type="Rhea" id="RHEA:14305"/>
        <dbReference type="Rhea" id="RHEA-COMP:9700"/>
        <dbReference type="Rhea" id="RHEA-COMP:9702"/>
        <dbReference type="ChEBI" id="CHEBI:30616"/>
        <dbReference type="ChEBI" id="CHEBI:33019"/>
        <dbReference type="ChEBI" id="CHEBI:60039"/>
        <dbReference type="ChEBI" id="CHEBI:78442"/>
        <dbReference type="ChEBI" id="CHEBI:78532"/>
        <dbReference type="ChEBI" id="CHEBI:456215"/>
        <dbReference type="EC" id="6.1.1.15"/>
    </reaction>
</comment>
<dbReference type="AlphaFoldDB" id="A0A150HD51"/>
<proteinExistence type="inferred from homology"/>
<dbReference type="PRINTS" id="PR01046">
    <property type="entry name" value="TRNASYNTHPRO"/>
</dbReference>
<keyword evidence="3 12" id="KW-0963">Cytoplasm</keyword>
<accession>A0A150HD51</accession>
<comment type="function">
    <text evidence="10 12">Catalyzes the attachment of proline to tRNA(Pro) in a two-step reaction: proline is first activated by ATP to form Pro-AMP and then transferred to the acceptor end of tRNA(Pro). As ProRS can inadvertently accommodate and process non-cognate amino acids such as alanine and cysteine, to avoid such errors it has two additional distinct editing activities against alanine. One activity is designated as 'pretransfer' editing and involves the tRNA(Pro)-independent hydrolysis of activated Ala-AMP. The other activity is designated 'posttransfer' editing and involves deacylation of mischarged Ala-tRNA(Pro). The misacylated Cys-tRNA(Pro) is not edited by ProRS.</text>
</comment>
<dbReference type="InterPro" id="IPR023717">
    <property type="entry name" value="Pro-tRNA-Synthase_IIa_type1"/>
</dbReference>
<dbReference type="InterPro" id="IPR002316">
    <property type="entry name" value="Pro-tRNA-ligase_IIa"/>
</dbReference>
<dbReference type="InterPro" id="IPR050062">
    <property type="entry name" value="Pro-tRNA_synthetase"/>
</dbReference>
<evidence type="ECO:0000256" key="2">
    <source>
        <dbReference type="ARBA" id="ARBA00011738"/>
    </source>
</evidence>
<dbReference type="PANTHER" id="PTHR42753:SF2">
    <property type="entry name" value="PROLINE--TRNA LIGASE"/>
    <property type="match status" value="1"/>
</dbReference>
<reference evidence="14 15" key="1">
    <citation type="submission" date="2016-01" db="EMBL/GenBank/DDBJ databases">
        <title>Use of Whole Genome Sequencing to ascertain that Brevibacterium massiliense (Roux, Raoult 2009) is a later heterotypic synonym of Brevibacterium ravenspurgense (Mages 2008).</title>
        <authorList>
            <person name="Bernier A.-M."/>
            <person name="Burdz T."/>
            <person name="Huynh C."/>
            <person name="Pachecho A.L."/>
            <person name="Wiebe D."/>
            <person name="Bonner C."/>
            <person name="Bernard K."/>
        </authorList>
    </citation>
    <scope>NUCLEOTIDE SEQUENCE [LARGE SCALE GENOMIC DNA]</scope>
    <source>
        <strain evidence="14 15">CCUG56047</strain>
    </source>
</reference>
<dbReference type="CDD" id="cd00779">
    <property type="entry name" value="ProRS_core_prok"/>
    <property type="match status" value="1"/>
</dbReference>
<dbReference type="InterPro" id="IPR007214">
    <property type="entry name" value="YbaK/aa-tRNA-synth-assoc-dom"/>
</dbReference>
<keyword evidence="5 12" id="KW-0547">Nucleotide-binding</keyword>
<dbReference type="InterPro" id="IPR036754">
    <property type="entry name" value="YbaK/aa-tRNA-synt-asso_dom_sf"/>
</dbReference>
<dbReference type="Gene3D" id="3.40.50.800">
    <property type="entry name" value="Anticodon-binding domain"/>
    <property type="match status" value="1"/>
</dbReference>
<dbReference type="GO" id="GO:0004827">
    <property type="term" value="F:proline-tRNA ligase activity"/>
    <property type="evidence" value="ECO:0007669"/>
    <property type="project" value="UniProtKB-UniRule"/>
</dbReference>
<comment type="subunit">
    <text evidence="2 12">Homodimer.</text>
</comment>
<dbReference type="GO" id="GO:0002161">
    <property type="term" value="F:aminoacyl-tRNA deacylase activity"/>
    <property type="evidence" value="ECO:0007669"/>
    <property type="project" value="InterPro"/>
</dbReference>
<keyword evidence="6 12" id="KW-0067">ATP-binding</keyword>
<feature type="domain" description="Aminoacyl-transfer RNA synthetases class-II family profile" evidence="13">
    <location>
        <begin position="35"/>
        <end position="494"/>
    </location>
</feature>
<evidence type="ECO:0000256" key="7">
    <source>
        <dbReference type="ARBA" id="ARBA00022917"/>
    </source>
</evidence>
<dbReference type="PATRIC" id="fig|479117.4.peg.197"/>